<evidence type="ECO:0000256" key="10">
    <source>
        <dbReference type="ARBA" id="ARBA00022982"/>
    </source>
</evidence>
<dbReference type="InterPro" id="IPR009056">
    <property type="entry name" value="Cyt_c-like_dom"/>
</dbReference>
<comment type="similarity">
    <text evidence="12">Belongs to the SoxA family.</text>
</comment>
<evidence type="ECO:0000256" key="2">
    <source>
        <dbReference type="ARBA" id="ARBA00012408"/>
    </source>
</evidence>
<proteinExistence type="inferred from homology"/>
<keyword evidence="11" id="KW-0408">Iron</keyword>
<keyword evidence="8" id="KW-0732">Signal</keyword>
<evidence type="ECO:0000256" key="1">
    <source>
        <dbReference type="ARBA" id="ARBA00004418"/>
    </source>
</evidence>
<gene>
    <name evidence="16" type="ORF">MNBD_GAMMA24-1541</name>
</gene>
<evidence type="ECO:0000256" key="3">
    <source>
        <dbReference type="ARBA" id="ARBA00019364"/>
    </source>
</evidence>
<evidence type="ECO:0000256" key="7">
    <source>
        <dbReference type="ARBA" id="ARBA00022723"/>
    </source>
</evidence>
<evidence type="ECO:0000256" key="12">
    <source>
        <dbReference type="ARBA" id="ARBA00025746"/>
    </source>
</evidence>
<evidence type="ECO:0000256" key="5">
    <source>
        <dbReference type="ARBA" id="ARBA00022617"/>
    </source>
</evidence>
<organism evidence="16">
    <name type="scientific">hydrothermal vent metagenome</name>
    <dbReference type="NCBI Taxonomy" id="652676"/>
    <lineage>
        <taxon>unclassified sequences</taxon>
        <taxon>metagenomes</taxon>
        <taxon>ecological metagenomes</taxon>
    </lineage>
</organism>
<name>A0A3B1B677_9ZZZZ</name>
<dbReference type="EC" id="2.8.5.2" evidence="2"/>
<evidence type="ECO:0000256" key="8">
    <source>
        <dbReference type="ARBA" id="ARBA00022729"/>
    </source>
</evidence>
<dbReference type="SUPFAM" id="SSF46626">
    <property type="entry name" value="Cytochrome c"/>
    <property type="match status" value="2"/>
</dbReference>
<keyword evidence="10" id="KW-0249">Electron transport</keyword>
<keyword evidence="7" id="KW-0479">Metal-binding</keyword>
<reference evidence="16" key="1">
    <citation type="submission" date="2018-06" db="EMBL/GenBank/DDBJ databases">
        <authorList>
            <person name="Zhirakovskaya E."/>
        </authorList>
    </citation>
    <scope>NUCLEOTIDE SEQUENCE</scope>
</reference>
<dbReference type="InterPro" id="IPR036909">
    <property type="entry name" value="Cyt_c-like_dom_sf"/>
</dbReference>
<dbReference type="GO" id="GO:0046872">
    <property type="term" value="F:metal ion binding"/>
    <property type="evidence" value="ECO:0007669"/>
    <property type="project" value="UniProtKB-KW"/>
</dbReference>
<evidence type="ECO:0000256" key="11">
    <source>
        <dbReference type="ARBA" id="ARBA00023004"/>
    </source>
</evidence>
<dbReference type="GO" id="GO:0009055">
    <property type="term" value="F:electron transfer activity"/>
    <property type="evidence" value="ECO:0007669"/>
    <property type="project" value="InterPro"/>
</dbReference>
<evidence type="ECO:0000259" key="15">
    <source>
        <dbReference type="PROSITE" id="PS51007"/>
    </source>
</evidence>
<dbReference type="NCBIfam" id="TIGR04484">
    <property type="entry name" value="thiosulf_SoxA"/>
    <property type="match status" value="1"/>
</dbReference>
<evidence type="ECO:0000256" key="4">
    <source>
        <dbReference type="ARBA" id="ARBA00022448"/>
    </source>
</evidence>
<dbReference type="Pfam" id="PF21342">
    <property type="entry name" value="SoxA-TsdA_cyt-c"/>
    <property type="match status" value="1"/>
</dbReference>
<dbReference type="PROSITE" id="PS51007">
    <property type="entry name" value="CYTC"/>
    <property type="match status" value="1"/>
</dbReference>
<dbReference type="Gene3D" id="1.10.760.10">
    <property type="entry name" value="Cytochrome c-like domain"/>
    <property type="match status" value="2"/>
</dbReference>
<evidence type="ECO:0000256" key="14">
    <source>
        <dbReference type="ARBA" id="ARBA00048423"/>
    </source>
</evidence>
<evidence type="ECO:0000313" key="16">
    <source>
        <dbReference type="EMBL" id="VAX13779.1"/>
    </source>
</evidence>
<feature type="domain" description="Cytochrome c" evidence="15">
    <location>
        <begin position="171"/>
        <end position="283"/>
    </location>
</feature>
<keyword evidence="4" id="KW-0813">Transport</keyword>
<dbReference type="GO" id="GO:0070069">
    <property type="term" value="C:cytochrome complex"/>
    <property type="evidence" value="ECO:0007669"/>
    <property type="project" value="InterPro"/>
</dbReference>
<dbReference type="GO" id="GO:0019417">
    <property type="term" value="P:sulfur oxidation"/>
    <property type="evidence" value="ECO:0007669"/>
    <property type="project" value="InterPro"/>
</dbReference>
<dbReference type="PIRSF" id="PIRSF038455">
    <property type="entry name" value="SoxA"/>
    <property type="match status" value="1"/>
</dbReference>
<dbReference type="GO" id="GO:0016669">
    <property type="term" value="F:oxidoreductase activity, acting on a sulfur group of donors, cytochrome as acceptor"/>
    <property type="evidence" value="ECO:0007669"/>
    <property type="project" value="InterPro"/>
</dbReference>
<dbReference type="InterPro" id="IPR025710">
    <property type="entry name" value="SoxA"/>
</dbReference>
<keyword evidence="5" id="KW-0349">Heme</keyword>
<keyword evidence="6" id="KW-0808">Transferase</keyword>
<comment type="catalytic activity">
    <reaction evidence="14">
        <text>S-sulfanyl-L-cysteinyl-[SoxY protein] + thiosulfate + 2 Fe(III)-[cytochrome c] = S-(2-sulfodisulfanyl)-L-cysteinyl-[SoxY protein] + 2 Fe(II)-[cytochrome c] + 2 H(+)</text>
        <dbReference type="Rhea" id="RHEA:51224"/>
        <dbReference type="Rhea" id="RHEA-COMP:10350"/>
        <dbReference type="Rhea" id="RHEA-COMP:14399"/>
        <dbReference type="Rhea" id="RHEA-COMP:14689"/>
        <dbReference type="Rhea" id="RHEA-COMP:14690"/>
        <dbReference type="ChEBI" id="CHEBI:15378"/>
        <dbReference type="ChEBI" id="CHEBI:29033"/>
        <dbReference type="ChEBI" id="CHEBI:29034"/>
        <dbReference type="ChEBI" id="CHEBI:33542"/>
        <dbReference type="ChEBI" id="CHEBI:61963"/>
        <dbReference type="ChEBI" id="CHEBI:140664"/>
        <dbReference type="EC" id="2.8.5.2"/>
    </reaction>
</comment>
<evidence type="ECO:0000256" key="6">
    <source>
        <dbReference type="ARBA" id="ARBA00022679"/>
    </source>
</evidence>
<comment type="subcellular location">
    <subcellularLocation>
        <location evidence="1">Periplasm</location>
    </subcellularLocation>
</comment>
<keyword evidence="9" id="KW-0574">Periplasm</keyword>
<dbReference type="GO" id="GO:0016740">
    <property type="term" value="F:transferase activity"/>
    <property type="evidence" value="ECO:0007669"/>
    <property type="project" value="UniProtKB-KW"/>
</dbReference>
<protein>
    <recommendedName>
        <fullName evidence="3">L-cysteine S-thiosulfotransferase subunit SoxA</fullName>
        <ecNumber evidence="2">2.8.5.2</ecNumber>
    </recommendedName>
</protein>
<dbReference type="EMBL" id="UOFZ01000135">
    <property type="protein sequence ID" value="VAX13779.1"/>
    <property type="molecule type" value="Genomic_DNA"/>
</dbReference>
<sequence length="292" mass="32864">MKKLFITLGAISIMGLAPLLATATPQSDLKDFRAYYFKKFPGIKLQDYANGIYALDKARRFEWQASEEFPPYEEAVDIGKKLFNKYGLKNCFKKGGIGIKQNYPYFDKKTGKVRTLEKDIMACLKKNGVDTKKEKLKYKKGKFAAISAYMAYTSRGNKINVVIPNDKQALAAYEAGKRFFYAKRGQLNFSCANCHIDSVGMMVRGNLLGPALGQTSHWPAWRKKWAKKSAKKRGGNSKPLDGLGTLQRRYGGCNKNIRAKPLKAQSVGYSDLEYFHTYMSNGIKLNGPAVRQ</sequence>
<evidence type="ECO:0000256" key="9">
    <source>
        <dbReference type="ARBA" id="ARBA00022764"/>
    </source>
</evidence>
<dbReference type="GO" id="GO:0042597">
    <property type="term" value="C:periplasmic space"/>
    <property type="evidence" value="ECO:0007669"/>
    <property type="project" value="UniProtKB-SubCell"/>
</dbReference>
<dbReference type="GO" id="GO:0020037">
    <property type="term" value="F:heme binding"/>
    <property type="evidence" value="ECO:0007669"/>
    <property type="project" value="InterPro"/>
</dbReference>
<evidence type="ECO:0000256" key="13">
    <source>
        <dbReference type="ARBA" id="ARBA00048077"/>
    </source>
</evidence>
<dbReference type="AlphaFoldDB" id="A0A3B1B677"/>
<accession>A0A3B1B677</accession>
<comment type="catalytic activity">
    <reaction evidence="13">
        <text>L-cysteinyl-[SoxY protein] + thiosulfate + 2 Fe(III)-[cytochrome c] = S-sulfosulfanyl-L-cysteinyl-[SoxY protein] + 2 Fe(II)-[cytochrome c] + 2 H(+)</text>
        <dbReference type="Rhea" id="RHEA:56720"/>
        <dbReference type="Rhea" id="RHEA-COMP:10350"/>
        <dbReference type="Rhea" id="RHEA-COMP:14328"/>
        <dbReference type="Rhea" id="RHEA-COMP:14399"/>
        <dbReference type="Rhea" id="RHEA-COMP:14691"/>
        <dbReference type="ChEBI" id="CHEBI:15378"/>
        <dbReference type="ChEBI" id="CHEBI:29033"/>
        <dbReference type="ChEBI" id="CHEBI:29034"/>
        <dbReference type="ChEBI" id="CHEBI:29950"/>
        <dbReference type="ChEBI" id="CHEBI:33542"/>
        <dbReference type="ChEBI" id="CHEBI:139321"/>
        <dbReference type="EC" id="2.8.5.2"/>
    </reaction>
</comment>